<name>V4Q3R8_9CAUL</name>
<dbReference type="RefSeq" id="WP_018080065.1">
    <property type="nucleotide sequence ID" value="NZ_AQWM01000001.1"/>
</dbReference>
<accession>V4Q3R8</accession>
<dbReference type="InterPro" id="IPR051156">
    <property type="entry name" value="Mito/Outer_Membr_Metalloprot"/>
</dbReference>
<dbReference type="AlphaFoldDB" id="V4Q3R8"/>
<dbReference type="Pfam" id="PF01435">
    <property type="entry name" value="Peptidase_M48"/>
    <property type="match status" value="1"/>
</dbReference>
<evidence type="ECO:0000313" key="8">
    <source>
        <dbReference type="EMBL" id="ESQ94339.1"/>
    </source>
</evidence>
<gene>
    <name evidence="8" type="ORF">ABENE_02200</name>
</gene>
<feature type="domain" description="Peptidase M48" evidence="7">
    <location>
        <begin position="53"/>
        <end position="237"/>
    </location>
</feature>
<proteinExistence type="predicted"/>
<dbReference type="EMBL" id="AWGB01000004">
    <property type="protein sequence ID" value="ESQ94339.1"/>
    <property type="molecule type" value="Genomic_DNA"/>
</dbReference>
<evidence type="ECO:0000256" key="6">
    <source>
        <dbReference type="ARBA" id="ARBA00023049"/>
    </source>
</evidence>
<keyword evidence="9" id="KW-1185">Reference proteome</keyword>
<dbReference type="InterPro" id="IPR011990">
    <property type="entry name" value="TPR-like_helical_dom_sf"/>
</dbReference>
<dbReference type="GO" id="GO:0046872">
    <property type="term" value="F:metal ion binding"/>
    <property type="evidence" value="ECO:0007669"/>
    <property type="project" value="UniProtKB-KW"/>
</dbReference>
<evidence type="ECO:0000256" key="5">
    <source>
        <dbReference type="ARBA" id="ARBA00022833"/>
    </source>
</evidence>
<protein>
    <recommendedName>
        <fullName evidence="7">Peptidase M48 domain-containing protein</fullName>
    </recommendedName>
</protein>
<organism evidence="8 9">
    <name type="scientific">Asticcacaulis benevestitus DSM 16100 = ATCC BAA-896</name>
    <dbReference type="NCBI Taxonomy" id="1121022"/>
    <lineage>
        <taxon>Bacteria</taxon>
        <taxon>Pseudomonadati</taxon>
        <taxon>Pseudomonadota</taxon>
        <taxon>Alphaproteobacteria</taxon>
        <taxon>Caulobacterales</taxon>
        <taxon>Caulobacteraceae</taxon>
        <taxon>Asticcacaulis</taxon>
    </lineage>
</organism>
<evidence type="ECO:0000256" key="3">
    <source>
        <dbReference type="ARBA" id="ARBA00022723"/>
    </source>
</evidence>
<dbReference type="PATRIC" id="fig|1121022.4.peg.433"/>
<dbReference type="eggNOG" id="COG4783">
    <property type="taxonomic scope" value="Bacteria"/>
</dbReference>
<sequence>MQAYFELTKRIGGASIRCLTTLLSALIGLCLFSLPGIAQAQSVIRDTEIESFLKSQTRPVLSAAGLDADRVHYLLIASDDLNAFATFGLRIGLNTGLIMEADTPNQLFGVIAHETGHLSGGHMMRTDEIERAARMPMAVSLGLGVIAALAGAPDAGANLMVSSSTFGTLGALHYIQTEESAADAAGVKALEKAGMSSRGLVDFFYKFRNVETFSNADRYEFFRTHPLSRERIQALRGVAERQPHYGVVDSPETLAQFDIVKAKLSGFLDSPLKTFQKYPENNTSYPARYARVIATYKMGNWDQAIVLLDKMLEEQPDNPYLWELKGQIYFETGRAALAKPAHEKSVSLMPQAPLLQLNLGQTLIAVGGKDSLNEAVEHLQQSIKYEEDDSFAWEQLAQAYDGLNQPGLARLSTAEAQFYQGDYMAARTSAVWSQKYLDATSPEYRRARDIVMTASSEMGIAPVEKETTRRRRN</sequence>
<dbReference type="PANTHER" id="PTHR22726">
    <property type="entry name" value="METALLOENDOPEPTIDASE OMA1"/>
    <property type="match status" value="1"/>
</dbReference>
<keyword evidence="4" id="KW-0378">Hydrolase</keyword>
<dbReference type="OrthoDB" id="9814887at2"/>
<dbReference type="Proteomes" id="UP000017837">
    <property type="component" value="Unassembled WGS sequence"/>
</dbReference>
<evidence type="ECO:0000256" key="2">
    <source>
        <dbReference type="ARBA" id="ARBA00022670"/>
    </source>
</evidence>
<evidence type="ECO:0000256" key="1">
    <source>
        <dbReference type="ARBA" id="ARBA00001947"/>
    </source>
</evidence>
<dbReference type="GO" id="GO:0051603">
    <property type="term" value="P:proteolysis involved in protein catabolic process"/>
    <property type="evidence" value="ECO:0007669"/>
    <property type="project" value="TreeGrafter"/>
</dbReference>
<dbReference type="InterPro" id="IPR001915">
    <property type="entry name" value="Peptidase_M48"/>
</dbReference>
<dbReference type="Gene3D" id="1.25.40.10">
    <property type="entry name" value="Tetratricopeptide repeat domain"/>
    <property type="match status" value="1"/>
</dbReference>
<dbReference type="GO" id="GO:0016020">
    <property type="term" value="C:membrane"/>
    <property type="evidence" value="ECO:0007669"/>
    <property type="project" value="TreeGrafter"/>
</dbReference>
<evidence type="ECO:0000259" key="7">
    <source>
        <dbReference type="Pfam" id="PF01435"/>
    </source>
</evidence>
<dbReference type="PANTHER" id="PTHR22726:SF1">
    <property type="entry name" value="METALLOENDOPEPTIDASE OMA1, MITOCHONDRIAL"/>
    <property type="match status" value="1"/>
</dbReference>
<dbReference type="STRING" id="1121022.GCA_000376105_00387"/>
<evidence type="ECO:0000313" key="9">
    <source>
        <dbReference type="Proteomes" id="UP000017837"/>
    </source>
</evidence>
<keyword evidence="5" id="KW-0862">Zinc</keyword>
<keyword evidence="3" id="KW-0479">Metal-binding</keyword>
<comment type="caution">
    <text evidence="8">The sequence shown here is derived from an EMBL/GenBank/DDBJ whole genome shotgun (WGS) entry which is preliminary data.</text>
</comment>
<comment type="cofactor">
    <cofactor evidence="1">
        <name>Zn(2+)</name>
        <dbReference type="ChEBI" id="CHEBI:29105"/>
    </cofactor>
</comment>
<keyword evidence="6" id="KW-0482">Metalloprotease</keyword>
<dbReference type="Pfam" id="PF14559">
    <property type="entry name" value="TPR_19"/>
    <property type="match status" value="1"/>
</dbReference>
<keyword evidence="2" id="KW-0645">Protease</keyword>
<reference evidence="8 9" key="1">
    <citation type="journal article" date="2014" name="Nature">
        <title>Sequential evolution of bacterial morphology by co-option of a developmental regulator.</title>
        <authorList>
            <person name="Jiang C."/>
            <person name="Brown P.J."/>
            <person name="Ducret A."/>
            <person name="Brun Y.V."/>
        </authorList>
    </citation>
    <scope>NUCLEOTIDE SEQUENCE [LARGE SCALE GENOMIC DNA]</scope>
    <source>
        <strain evidence="8 9">DSM 16100</strain>
    </source>
</reference>
<dbReference type="CDD" id="cd07324">
    <property type="entry name" value="M48C_Oma1-like"/>
    <property type="match status" value="1"/>
</dbReference>
<dbReference type="Gene3D" id="3.30.2010.10">
    <property type="entry name" value="Metalloproteases ('zincins'), catalytic domain"/>
    <property type="match status" value="1"/>
</dbReference>
<dbReference type="SUPFAM" id="SSF48452">
    <property type="entry name" value="TPR-like"/>
    <property type="match status" value="1"/>
</dbReference>
<evidence type="ECO:0000256" key="4">
    <source>
        <dbReference type="ARBA" id="ARBA00022801"/>
    </source>
</evidence>
<dbReference type="GO" id="GO:0004222">
    <property type="term" value="F:metalloendopeptidase activity"/>
    <property type="evidence" value="ECO:0007669"/>
    <property type="project" value="InterPro"/>
</dbReference>